<keyword evidence="3 6" id="KW-0812">Transmembrane</keyword>
<evidence type="ECO:0000313" key="8">
    <source>
        <dbReference type="Proteomes" id="UP000008068"/>
    </source>
</evidence>
<feature type="transmembrane region" description="Helical" evidence="6">
    <location>
        <begin position="141"/>
        <end position="166"/>
    </location>
</feature>
<organism evidence="8">
    <name type="scientific">Caenorhabditis brenneri</name>
    <name type="common">Nematode worm</name>
    <dbReference type="NCBI Taxonomy" id="135651"/>
    <lineage>
        <taxon>Eukaryota</taxon>
        <taxon>Metazoa</taxon>
        <taxon>Ecdysozoa</taxon>
        <taxon>Nematoda</taxon>
        <taxon>Chromadorea</taxon>
        <taxon>Rhabditida</taxon>
        <taxon>Rhabditina</taxon>
        <taxon>Rhabditomorpha</taxon>
        <taxon>Rhabditoidea</taxon>
        <taxon>Rhabditidae</taxon>
        <taxon>Peloderinae</taxon>
        <taxon>Caenorhabditis</taxon>
    </lineage>
</organism>
<dbReference type="GO" id="GO:0007606">
    <property type="term" value="P:sensory perception of chemical stimulus"/>
    <property type="evidence" value="ECO:0007669"/>
    <property type="project" value="UniProtKB-UniRule"/>
</dbReference>
<gene>
    <name evidence="7" type="ORF">CAEBREN_30219</name>
</gene>
<evidence type="ECO:0000256" key="1">
    <source>
        <dbReference type="ARBA" id="ARBA00004141"/>
    </source>
</evidence>
<name>G0MY00_CAEBE</name>
<evidence type="ECO:0000256" key="6">
    <source>
        <dbReference type="RuleBase" id="RU280813"/>
    </source>
</evidence>
<dbReference type="GO" id="GO:0016020">
    <property type="term" value="C:membrane"/>
    <property type="evidence" value="ECO:0007669"/>
    <property type="project" value="UniProtKB-SubCell"/>
</dbReference>
<protein>
    <recommendedName>
        <fullName evidence="6">Serpentine receptor class gamma</fullName>
    </recommendedName>
</protein>
<proteinExistence type="inferred from homology"/>
<dbReference type="InterPro" id="IPR000609">
    <property type="entry name" value="7TM_GPCR_serpentine_rcpt_Srg"/>
</dbReference>
<feature type="transmembrane region" description="Helical" evidence="6">
    <location>
        <begin position="62"/>
        <end position="88"/>
    </location>
</feature>
<keyword evidence="5 6" id="KW-0472">Membrane</keyword>
<dbReference type="HOGENOM" id="CLU_1462558_0_0_1"/>
<dbReference type="OrthoDB" id="5821484at2759"/>
<dbReference type="EMBL" id="GL379819">
    <property type="protein sequence ID" value="EGT47111.1"/>
    <property type="molecule type" value="Genomic_DNA"/>
</dbReference>
<feature type="transmembrane region" description="Helical" evidence="6">
    <location>
        <begin position="109"/>
        <end position="129"/>
    </location>
</feature>
<evidence type="ECO:0000256" key="4">
    <source>
        <dbReference type="ARBA" id="ARBA00022989"/>
    </source>
</evidence>
<evidence type="ECO:0000256" key="5">
    <source>
        <dbReference type="ARBA" id="ARBA00023136"/>
    </source>
</evidence>
<comment type="similarity">
    <text evidence="2 6">Belongs to the nematode receptor-like protein srg family.</text>
</comment>
<dbReference type="GO" id="GO:0004888">
    <property type="term" value="F:transmembrane signaling receptor activity"/>
    <property type="evidence" value="ECO:0007669"/>
    <property type="project" value="InterPro"/>
</dbReference>
<comment type="subcellular location">
    <subcellularLocation>
        <location evidence="1">Membrane</location>
        <topology evidence="1">Multi-pass membrane protein</topology>
    </subcellularLocation>
</comment>
<evidence type="ECO:0000256" key="3">
    <source>
        <dbReference type="ARBA" id="ARBA00022692"/>
    </source>
</evidence>
<dbReference type="InterPro" id="IPR051119">
    <property type="entry name" value="Nematode_SR-like"/>
</dbReference>
<dbReference type="AlphaFoldDB" id="G0MY00"/>
<dbReference type="InParanoid" id="G0MY00"/>
<evidence type="ECO:0000256" key="2">
    <source>
        <dbReference type="ARBA" id="ARBA00005692"/>
    </source>
</evidence>
<keyword evidence="8" id="KW-1185">Reference proteome</keyword>
<dbReference type="PRINTS" id="PR00698">
    <property type="entry name" value="TMPROTEINSRG"/>
</dbReference>
<dbReference type="PANTHER" id="PTHR31627">
    <property type="entry name" value="SERPENTINE RECEPTOR CLASS GAMMA-RELATED"/>
    <property type="match status" value="1"/>
</dbReference>
<dbReference type="Pfam" id="PF02118">
    <property type="entry name" value="Srg"/>
    <property type="match status" value="1"/>
</dbReference>
<evidence type="ECO:0000313" key="7">
    <source>
        <dbReference type="EMBL" id="EGT47111.1"/>
    </source>
</evidence>
<dbReference type="PANTHER" id="PTHR31627:SF2">
    <property type="entry name" value="SERPENTINE RECEPTOR CLASS GAMMA-30"/>
    <property type="match status" value="1"/>
</dbReference>
<comment type="caution">
    <text evidence="6">Lacks conserved residue(s) required for the propagation of feature annotation.</text>
</comment>
<dbReference type="eggNOG" id="ENOG502TGGH">
    <property type="taxonomic scope" value="Eukaryota"/>
</dbReference>
<dbReference type="Proteomes" id="UP000008068">
    <property type="component" value="Unassembled WGS sequence"/>
</dbReference>
<sequence>MVNRANCVICPMSFGTIQRCVIPHFIVFCFLSPFIGVWTVFLSESQLVPFQGGFIHESRMNFRWITVSQFTVLIYCITIIVVCICSLISMICMSRIRSENKHTEQSMTASALFMSILYVFALSIEIYSSQAHHSSLEMFEFWRAISSFSFDILVVCPPVVMLCLNVRLRVDTFARHIDNVSTSPK</sequence>
<accession>G0MY00</accession>
<keyword evidence="4 6" id="KW-1133">Transmembrane helix</keyword>
<feature type="transmembrane region" description="Helical" evidence="6">
    <location>
        <begin position="21"/>
        <end position="42"/>
    </location>
</feature>
<reference evidence="8" key="1">
    <citation type="submission" date="2011-07" db="EMBL/GenBank/DDBJ databases">
        <authorList>
            <consortium name="Caenorhabditis brenneri Sequencing and Analysis Consortium"/>
            <person name="Wilson R.K."/>
        </authorList>
    </citation>
    <scope>NUCLEOTIDE SEQUENCE [LARGE SCALE GENOMIC DNA]</scope>
    <source>
        <strain evidence="8">PB2801</strain>
    </source>
</reference>